<reference evidence="1" key="2">
    <citation type="journal article" date="2000" name="Microb. Pathog.">
        <title>Evolutionary and molecular analyses of the Borrelia bdr super gene family: delineation of distinct sub-families and demonstration of the genus wide conservation of putative functional domains, structural properties and repeat motifs.</title>
        <authorList>
            <person name="Carlyon J.A."/>
            <person name="Roberts D.M."/>
            <person name="Marconi R.T."/>
        </authorList>
    </citation>
    <scope>NUCLEOTIDE SEQUENCE</scope>
    <source>
        <strain evidence="1">OZ-1</strain>
    </source>
</reference>
<name>Q9RGH5_BORTU</name>
<accession>Q9RGH5</accession>
<dbReference type="AlphaFoldDB" id="Q9RGH5"/>
<dbReference type="EMBL" id="AF128447">
    <property type="protein sequence ID" value="AAF19769.1"/>
    <property type="molecule type" value="Genomic_DNA"/>
</dbReference>
<proteinExistence type="predicted"/>
<evidence type="ECO:0000313" key="1">
    <source>
        <dbReference type="EMBL" id="AAF19769.1"/>
    </source>
</evidence>
<protein>
    <submittedName>
        <fullName evidence="1">Repeat motif protein bdrA4-</fullName>
    </submittedName>
</protein>
<reference evidence="1" key="1">
    <citation type="journal article" date="2000" name="Infect. Immun.">
        <title>Molecular and immunological analyses of the Borrelia turicatae Bdr protein family.</title>
        <authorList>
            <person name="Carlyon J.A."/>
            <person name="Roberts D.M."/>
            <person name="Theisen M."/>
            <person name="Sadler C."/>
            <person name="Marconi R.T."/>
        </authorList>
    </citation>
    <scope>NUCLEOTIDE SEQUENCE</scope>
    <source>
        <strain evidence="1">OZ-1</strain>
    </source>
</reference>
<gene>
    <name evidence="1" type="primary">bdrA4-</name>
</gene>
<organism evidence="1">
    <name type="scientific">Borrelia turicatae</name>
    <dbReference type="NCBI Taxonomy" id="142"/>
    <lineage>
        <taxon>Bacteria</taxon>
        <taxon>Pseudomonadati</taxon>
        <taxon>Spirochaetota</taxon>
        <taxon>Spirochaetia</taxon>
        <taxon>Spirochaetales</taxon>
        <taxon>Borreliaceae</taxon>
        <taxon>Borrelia</taxon>
    </lineage>
</organism>
<dbReference type="AntiFam" id="ANF00265">
    <property type="entry name" value="Borrelia repeat"/>
</dbReference>
<sequence length="125" mass="13559">MLRLFSTLSISESRSLMSDFSSLLTESILLSSSLNLVSNLLSRSLISDFNSLLTLSILLSSSLNLVSILLLRLFSTLSILLSSSLNLESILLSSSVLTDLISACRRASTFSSLISKFSFKNSISL</sequence>